<dbReference type="EMBL" id="JADQDF010000001">
    <property type="protein sequence ID" value="MBW0127761.1"/>
    <property type="molecule type" value="Genomic_DNA"/>
</dbReference>
<reference evidence="3 4" key="1">
    <citation type="submission" date="2020-11" db="EMBL/GenBank/DDBJ databases">
        <title>Pseudonocardia abyssalis sp. nov. and Pseudonocardia oceani sp. nov., description and phylogenomic analysis of two novel actinomycetes isolated from the deep Southern Ocean.</title>
        <authorList>
            <person name="Parra J."/>
        </authorList>
    </citation>
    <scope>NUCLEOTIDE SEQUENCE [LARGE SCALE GENOMIC DNA]</scope>
    <source>
        <strain evidence="4">KRD185</strain>
    </source>
</reference>
<dbReference type="InterPro" id="IPR039422">
    <property type="entry name" value="MarR/SlyA-like"/>
</dbReference>
<comment type="caution">
    <text evidence="3">The sequence shown here is derived from an EMBL/GenBank/DDBJ whole genome shotgun (WGS) entry which is preliminary data.</text>
</comment>
<evidence type="ECO:0000313" key="4">
    <source>
        <dbReference type="Proteomes" id="UP000694300"/>
    </source>
</evidence>
<name>A0ABS6U6D2_9PSEU</name>
<feature type="domain" description="HTH marR-type" evidence="2">
    <location>
        <begin position="7"/>
        <end position="139"/>
    </location>
</feature>
<keyword evidence="4" id="KW-1185">Reference proteome</keyword>
<dbReference type="SMART" id="SM00347">
    <property type="entry name" value="HTH_MARR"/>
    <property type="match status" value="1"/>
</dbReference>
<gene>
    <name evidence="3" type="ORF">I4I82_08685</name>
</gene>
<dbReference type="PROSITE" id="PS50995">
    <property type="entry name" value="HTH_MARR_2"/>
    <property type="match status" value="1"/>
</dbReference>
<protein>
    <submittedName>
        <fullName evidence="3">Winged helix-turn-helix transcriptional regulator</fullName>
    </submittedName>
</protein>
<evidence type="ECO:0000256" key="1">
    <source>
        <dbReference type="SAM" id="MobiDB-lite"/>
    </source>
</evidence>
<dbReference type="PANTHER" id="PTHR33164">
    <property type="entry name" value="TRANSCRIPTIONAL REGULATOR, MARR FAMILY"/>
    <property type="match status" value="1"/>
</dbReference>
<dbReference type="InterPro" id="IPR000835">
    <property type="entry name" value="HTH_MarR-typ"/>
</dbReference>
<proteinExistence type="predicted"/>
<dbReference type="Pfam" id="PF12802">
    <property type="entry name" value="MarR_2"/>
    <property type="match status" value="1"/>
</dbReference>
<dbReference type="Proteomes" id="UP000694300">
    <property type="component" value="Unassembled WGS sequence"/>
</dbReference>
<organism evidence="3 4">
    <name type="scientific">Pseudonocardia oceani</name>
    <dbReference type="NCBI Taxonomy" id="2792013"/>
    <lineage>
        <taxon>Bacteria</taxon>
        <taxon>Bacillati</taxon>
        <taxon>Actinomycetota</taxon>
        <taxon>Actinomycetes</taxon>
        <taxon>Pseudonocardiales</taxon>
        <taxon>Pseudonocardiaceae</taxon>
        <taxon>Pseudonocardia</taxon>
    </lineage>
</organism>
<accession>A0ABS6U6D2</accession>
<evidence type="ECO:0000259" key="2">
    <source>
        <dbReference type="PROSITE" id="PS50995"/>
    </source>
</evidence>
<evidence type="ECO:0000313" key="3">
    <source>
        <dbReference type="EMBL" id="MBW0127761.1"/>
    </source>
</evidence>
<sequence>MHPVPDALAAGLLLPRAGQAVDRLLRRAVAAHGLTPTSLGVLGVLARGRPASHRDLAAALGIAPATLTPAVDALERGGLVRRVRDTTDRRVVQVRATDAGLARYAAAVDAAARELGARVPPPSGAVRDYLVAVVAAAEEIAYGRDASADPDDGPAPAAVAQVEARGQGAHPAVELDGHGHLGGVGPRVAEPDPAEAGR</sequence>
<dbReference type="PANTHER" id="PTHR33164:SF43">
    <property type="entry name" value="HTH-TYPE TRANSCRIPTIONAL REPRESSOR YETL"/>
    <property type="match status" value="1"/>
</dbReference>
<feature type="region of interest" description="Disordered" evidence="1">
    <location>
        <begin position="145"/>
        <end position="198"/>
    </location>
</feature>